<feature type="region of interest" description="Disordered" evidence="2">
    <location>
        <begin position="145"/>
        <end position="169"/>
    </location>
</feature>
<reference evidence="3" key="1">
    <citation type="submission" date="2020-03" db="EMBL/GenBank/DDBJ databases">
        <title>The deep terrestrial virosphere.</title>
        <authorList>
            <person name="Holmfeldt K."/>
            <person name="Nilsson E."/>
            <person name="Simone D."/>
            <person name="Lopez-Fernandez M."/>
            <person name="Wu X."/>
            <person name="de Brujin I."/>
            <person name="Lundin D."/>
            <person name="Andersson A."/>
            <person name="Bertilsson S."/>
            <person name="Dopson M."/>
        </authorList>
    </citation>
    <scope>NUCLEOTIDE SEQUENCE</scope>
    <source>
        <strain evidence="3">MM415B01502</strain>
    </source>
</reference>
<feature type="coiled-coil region" evidence="1">
    <location>
        <begin position="35"/>
        <end position="62"/>
    </location>
</feature>
<feature type="compositionally biased region" description="Basic and acidic residues" evidence="2">
    <location>
        <begin position="159"/>
        <end position="169"/>
    </location>
</feature>
<proteinExistence type="predicted"/>
<dbReference type="AlphaFoldDB" id="A0A6M3ILY8"/>
<gene>
    <name evidence="3" type="ORF">MM415B01502_0020</name>
</gene>
<evidence type="ECO:0000256" key="1">
    <source>
        <dbReference type="SAM" id="Coils"/>
    </source>
</evidence>
<keyword evidence="1" id="KW-0175">Coiled coil</keyword>
<name>A0A6M3ILY8_9ZZZZ</name>
<evidence type="ECO:0000313" key="3">
    <source>
        <dbReference type="EMBL" id="QJA58107.1"/>
    </source>
</evidence>
<sequence>MTDLNYEQDLAIDPHQLDEEWLNQPVLMERYGRLAADAVKERDQVKERMDVVRAEQDNAIRENPGKFGCPTDKTGAPKTTEAWIAATILTTNEYKKVSGELIEANYNLNLLNSAVRAMEHRKKALEKLVELFGLQYFAGPKEPRLLAPGKRGLPNPATKADEGIRRRMR</sequence>
<organism evidence="3">
    <name type="scientific">viral metagenome</name>
    <dbReference type="NCBI Taxonomy" id="1070528"/>
    <lineage>
        <taxon>unclassified sequences</taxon>
        <taxon>metagenomes</taxon>
        <taxon>organismal metagenomes</taxon>
    </lineage>
</organism>
<evidence type="ECO:0000256" key="2">
    <source>
        <dbReference type="SAM" id="MobiDB-lite"/>
    </source>
</evidence>
<dbReference type="EMBL" id="MT141308">
    <property type="protein sequence ID" value="QJA58107.1"/>
    <property type="molecule type" value="Genomic_DNA"/>
</dbReference>
<protein>
    <submittedName>
        <fullName evidence="3">Uncharacterized protein</fullName>
    </submittedName>
</protein>
<accession>A0A6M3ILY8</accession>